<feature type="transmembrane region" description="Helical" evidence="5">
    <location>
        <begin position="218"/>
        <end position="239"/>
    </location>
</feature>
<evidence type="ECO:0000256" key="4">
    <source>
        <dbReference type="ARBA" id="ARBA00023136"/>
    </source>
</evidence>
<organism evidence="7 8">
    <name type="scientific">Candidatus Photodesmus blepharonis</name>
    <dbReference type="NCBI Taxonomy" id="1179155"/>
    <lineage>
        <taxon>Bacteria</taxon>
        <taxon>Pseudomonadati</taxon>
        <taxon>Pseudomonadota</taxon>
        <taxon>Gammaproteobacteria</taxon>
        <taxon>Vibrionales</taxon>
        <taxon>Vibrionaceae</taxon>
        <taxon>Candidatus Photodesmus</taxon>
    </lineage>
</organism>
<protein>
    <recommendedName>
        <fullName evidence="6">O-antigen ligase-related domain-containing protein</fullName>
    </recommendedName>
</protein>
<evidence type="ECO:0000256" key="3">
    <source>
        <dbReference type="ARBA" id="ARBA00022989"/>
    </source>
</evidence>
<feature type="transmembrane region" description="Helical" evidence="5">
    <location>
        <begin position="83"/>
        <end position="101"/>
    </location>
</feature>
<feature type="transmembrane region" description="Helical" evidence="5">
    <location>
        <begin position="56"/>
        <end position="77"/>
    </location>
</feature>
<sequence length="402" mass="45502">MNSNYINKNLFTTALFLVPFFLLWTKNFSVIVIAILSVYSIYYLVKTKIPLKINAFDYLVMMSLGIYLIVNIPNFIIDTGQFRYFQGGIRLALCIPIYLFIKHNFSEKTIPIKALSLGVVWGAFGSFFIAIYQYFLLGLTRVDGWLYSINFGYLSCSLAFLSVCLSPSSPYKWWLRISFVAACISTCLTFTRGAIFAIPILIMFIALLNWNYLSFKKVVSVIFTFSFLMLISCFISSNFKERINFTIKEFAAIASGNINYSVSSGGRIQLWEAASKAFIQSPLIGLTYPEREALNKKLSEQEETTRSNLDIKRGHAHSQYFEMLASNGLLGIIGLIGTLFLPLTIFSRNYLRTRSITALSAATFVAGFTIYSLTEVLLQANLISAFYGFMLATFFALIQIER</sequence>
<keyword evidence="4 5" id="KW-0472">Membrane</keyword>
<dbReference type="STRING" id="1179155.CF67_06028"/>
<gene>
    <name evidence="7" type="ORF">CF67_06028</name>
</gene>
<dbReference type="Pfam" id="PF04932">
    <property type="entry name" value="Wzy_C"/>
    <property type="match status" value="1"/>
</dbReference>
<dbReference type="InterPro" id="IPR051533">
    <property type="entry name" value="WaaL-like"/>
</dbReference>
<evidence type="ECO:0000256" key="5">
    <source>
        <dbReference type="SAM" id="Phobius"/>
    </source>
</evidence>
<dbReference type="PANTHER" id="PTHR37422:SF17">
    <property type="entry name" value="O-ANTIGEN LIGASE"/>
    <property type="match status" value="1"/>
</dbReference>
<dbReference type="eggNOG" id="COG3307">
    <property type="taxonomic scope" value="Bacteria"/>
</dbReference>
<dbReference type="PANTHER" id="PTHR37422">
    <property type="entry name" value="TEICHURONIC ACID BIOSYNTHESIS PROTEIN TUAE"/>
    <property type="match status" value="1"/>
</dbReference>
<keyword evidence="3 5" id="KW-1133">Transmembrane helix</keyword>
<dbReference type="Proteomes" id="UP000053784">
    <property type="component" value="Unassembled WGS sequence"/>
</dbReference>
<evidence type="ECO:0000313" key="7">
    <source>
        <dbReference type="EMBL" id="KEY90972.1"/>
    </source>
</evidence>
<dbReference type="AlphaFoldDB" id="A0A084CME3"/>
<feature type="transmembrane region" description="Helical" evidence="5">
    <location>
        <begin position="20"/>
        <end position="44"/>
    </location>
</feature>
<accession>A0A084CME3</accession>
<dbReference type="EMBL" id="JGVK01000029">
    <property type="protein sequence ID" value="KEY90972.1"/>
    <property type="molecule type" value="Genomic_DNA"/>
</dbReference>
<feature type="transmembrane region" description="Helical" evidence="5">
    <location>
        <begin position="147"/>
        <end position="165"/>
    </location>
</feature>
<evidence type="ECO:0000313" key="8">
    <source>
        <dbReference type="Proteomes" id="UP000053784"/>
    </source>
</evidence>
<comment type="caution">
    <text evidence="7">The sequence shown here is derived from an EMBL/GenBank/DDBJ whole genome shotgun (WGS) entry which is preliminary data.</text>
</comment>
<dbReference type="GO" id="GO:0016020">
    <property type="term" value="C:membrane"/>
    <property type="evidence" value="ECO:0007669"/>
    <property type="project" value="UniProtKB-SubCell"/>
</dbReference>
<feature type="transmembrane region" description="Helical" evidence="5">
    <location>
        <begin position="380"/>
        <end position="400"/>
    </location>
</feature>
<feature type="transmembrane region" description="Helical" evidence="5">
    <location>
        <begin position="113"/>
        <end position="135"/>
    </location>
</feature>
<dbReference type="OrthoDB" id="8576060at2"/>
<keyword evidence="8" id="KW-1185">Reference proteome</keyword>
<keyword evidence="2 5" id="KW-0812">Transmembrane</keyword>
<evidence type="ECO:0000256" key="2">
    <source>
        <dbReference type="ARBA" id="ARBA00022692"/>
    </source>
</evidence>
<name>A0A084CME3_9GAMM</name>
<evidence type="ECO:0000259" key="6">
    <source>
        <dbReference type="Pfam" id="PF04932"/>
    </source>
</evidence>
<feature type="domain" description="O-antigen ligase-related" evidence="6">
    <location>
        <begin position="178"/>
        <end position="335"/>
    </location>
</feature>
<dbReference type="InterPro" id="IPR007016">
    <property type="entry name" value="O-antigen_ligase-rel_domated"/>
</dbReference>
<feature type="transmembrane region" description="Helical" evidence="5">
    <location>
        <begin position="177"/>
        <end position="206"/>
    </location>
</feature>
<comment type="subcellular location">
    <subcellularLocation>
        <location evidence="1">Membrane</location>
        <topology evidence="1">Multi-pass membrane protein</topology>
    </subcellularLocation>
</comment>
<feature type="transmembrane region" description="Helical" evidence="5">
    <location>
        <begin position="355"/>
        <end position="373"/>
    </location>
</feature>
<feature type="transmembrane region" description="Helical" evidence="5">
    <location>
        <begin position="320"/>
        <end position="343"/>
    </location>
</feature>
<reference evidence="7 8" key="1">
    <citation type="submission" date="2014-03" db="EMBL/GenBank/DDBJ databases">
        <title>Selection and divergence in the genomes of co-occurring obligate luminous symbionts with specific hosts.</title>
        <authorList>
            <person name="Hendry T.A."/>
            <person name="de Wet J.R."/>
            <person name="Dunlap P.V."/>
        </authorList>
    </citation>
    <scope>NUCLEOTIDE SEQUENCE [LARGE SCALE GENOMIC DNA]</scope>
    <source>
        <strain evidence="7 8">Ppalp.1</strain>
    </source>
</reference>
<dbReference type="RefSeq" id="WP_034414903.1">
    <property type="nucleotide sequence ID" value="NZ_JGVK01000029.1"/>
</dbReference>
<proteinExistence type="predicted"/>
<evidence type="ECO:0000256" key="1">
    <source>
        <dbReference type="ARBA" id="ARBA00004141"/>
    </source>
</evidence>